<gene>
    <name evidence="1" type="ORF">DXG03_008343</name>
</gene>
<dbReference type="OrthoDB" id="3256331at2759"/>
<accession>A0A9P7K8V4</accession>
<reference evidence="1" key="2">
    <citation type="submission" date="2021-10" db="EMBL/GenBank/DDBJ databases">
        <title>Phylogenomics reveals ancestral predisposition of the termite-cultivated fungus Termitomyces towards a domesticated lifestyle.</title>
        <authorList>
            <person name="Auxier B."/>
            <person name="Grum-Grzhimaylo A."/>
            <person name="Cardenas M.E."/>
            <person name="Lodge J.D."/>
            <person name="Laessoe T."/>
            <person name="Pedersen O."/>
            <person name="Smith M.E."/>
            <person name="Kuyper T.W."/>
            <person name="Franco-Molano E.A."/>
            <person name="Baroni T.J."/>
            <person name="Aanen D.K."/>
        </authorList>
    </citation>
    <scope>NUCLEOTIDE SEQUENCE</scope>
    <source>
        <strain evidence="1">AP01</strain>
        <tissue evidence="1">Mycelium</tissue>
    </source>
</reference>
<protein>
    <submittedName>
        <fullName evidence="1">Uncharacterized protein</fullName>
    </submittedName>
</protein>
<comment type="caution">
    <text evidence="1">The sequence shown here is derived from an EMBL/GenBank/DDBJ whole genome shotgun (WGS) entry which is preliminary data.</text>
</comment>
<keyword evidence="2" id="KW-1185">Reference proteome</keyword>
<evidence type="ECO:0000313" key="1">
    <source>
        <dbReference type="EMBL" id="KAG5640484.1"/>
    </source>
</evidence>
<dbReference type="AlphaFoldDB" id="A0A9P7K8V4"/>
<evidence type="ECO:0000313" key="2">
    <source>
        <dbReference type="Proteomes" id="UP000775547"/>
    </source>
</evidence>
<dbReference type="Proteomes" id="UP000775547">
    <property type="component" value="Unassembled WGS sequence"/>
</dbReference>
<proteinExistence type="predicted"/>
<reference evidence="1" key="1">
    <citation type="submission" date="2020-07" db="EMBL/GenBank/DDBJ databases">
        <authorList>
            <person name="Nieuwenhuis M."/>
            <person name="Van De Peppel L.J.J."/>
        </authorList>
    </citation>
    <scope>NUCLEOTIDE SEQUENCE</scope>
    <source>
        <strain evidence="1">AP01</strain>
        <tissue evidence="1">Mycelium</tissue>
    </source>
</reference>
<dbReference type="EMBL" id="JABCKV010000686">
    <property type="protein sequence ID" value="KAG5640484.1"/>
    <property type="molecule type" value="Genomic_DNA"/>
</dbReference>
<sequence>MDSTVTLVNPTAVQLDFSKDSMSNAVLTSDGRAVYVIATLDNSESNTEIQDAQTLRVLAKIKRRSIFSNTVVFMDHYEGKSLKLDKWLTQHRAEDGSEFDLDTPLAHMVITGATPSVVMKGGTEAFRDLILASLLILEQKMRLEEKYHSTDGWVADERTVLGHYVGKS</sequence>
<name>A0A9P7K8V4_9AGAR</name>
<organism evidence="1 2">
    <name type="scientific">Asterophora parasitica</name>
    <dbReference type="NCBI Taxonomy" id="117018"/>
    <lineage>
        <taxon>Eukaryota</taxon>
        <taxon>Fungi</taxon>
        <taxon>Dikarya</taxon>
        <taxon>Basidiomycota</taxon>
        <taxon>Agaricomycotina</taxon>
        <taxon>Agaricomycetes</taxon>
        <taxon>Agaricomycetidae</taxon>
        <taxon>Agaricales</taxon>
        <taxon>Tricholomatineae</taxon>
        <taxon>Lyophyllaceae</taxon>
        <taxon>Asterophora</taxon>
    </lineage>
</organism>